<proteinExistence type="predicted"/>
<gene>
    <name evidence="3" type="ORF">BDY17DRAFT_322871</name>
</gene>
<keyword evidence="1" id="KW-0175">Coiled coil</keyword>
<dbReference type="EMBL" id="MU001634">
    <property type="protein sequence ID" value="KAF2483985.1"/>
    <property type="molecule type" value="Genomic_DNA"/>
</dbReference>
<dbReference type="GeneID" id="54477898"/>
<feature type="compositionally biased region" description="Polar residues" evidence="2">
    <location>
        <begin position="190"/>
        <end position="202"/>
    </location>
</feature>
<evidence type="ECO:0000313" key="3">
    <source>
        <dbReference type="EMBL" id="KAF2483985.1"/>
    </source>
</evidence>
<sequence length="640" mass="71727">MDSLGSWLACEYYWPDNRQYVVFEQRQTTTHSQEYLSDEQEGLEALEHLDPIREASVQVRRHFETIEREAAEAIRNDLRAEAECPVAEVLHERQELRASGTDMSARGNQDLEDVPLDQLFAEVERLRRYRDALLTQLSSLRATLGHARHSAVEANVLSPGASLQAVEEAGNQQEAVTVYPVWTTDLPDLTRTSSASDQSVPTPRTPVRPASPSSVETQIHHPSPVRPASPSSIETQIHHPSPVRPATLSSIETQVHEETPRPSPPERPAAPVVLPHAHPLPRTRRRPGAEEEQAAAAAEYKKEYKKAWAALQQTRRELQEMERMADSIRRLQSRLPGPSGSMPTLPEDENTLPLLVPPPLNVAGPHQSGYAEDTIENPDPAHQGLVRLPYRPALSRLPEDRVPLPTILPPRNLDALLAYRGMLMQQAADAHRLTQQRATEQAVVTHQLKRQMELQSADAAQQPATRPAATAEEIAAFQRGVEHEWAHRVALDLHEAYARQVGHAQAAEELWYREARTHLTLQRGTLPGTAEWWVHAAHESIRVASFAWTRAGVLEMYRWQAAPPESVRHIFTVSVHEWLSFGLDLRRLDTLVAFEIEAAIDRGYISEEFAEECWGQWVGSGEERMETGMGPLDGDSDDGC</sequence>
<dbReference type="RefSeq" id="XP_033590555.1">
    <property type="nucleotide sequence ID" value="XM_033736896.1"/>
</dbReference>
<keyword evidence="4" id="KW-1185">Reference proteome</keyword>
<evidence type="ECO:0000256" key="2">
    <source>
        <dbReference type="SAM" id="MobiDB-lite"/>
    </source>
</evidence>
<dbReference type="Proteomes" id="UP000799767">
    <property type="component" value="Unassembled WGS sequence"/>
</dbReference>
<feature type="coiled-coil region" evidence="1">
    <location>
        <begin position="301"/>
        <end position="331"/>
    </location>
</feature>
<protein>
    <submittedName>
        <fullName evidence="3">Uncharacterized protein</fullName>
    </submittedName>
</protein>
<evidence type="ECO:0000313" key="4">
    <source>
        <dbReference type="Proteomes" id="UP000799767"/>
    </source>
</evidence>
<feature type="region of interest" description="Disordered" evidence="2">
    <location>
        <begin position="189"/>
        <end position="297"/>
    </location>
</feature>
<evidence type="ECO:0000256" key="1">
    <source>
        <dbReference type="SAM" id="Coils"/>
    </source>
</evidence>
<dbReference type="AlphaFoldDB" id="A0A6A6PVJ1"/>
<name>A0A6A6PVJ1_9PEZI</name>
<organism evidence="3 4">
    <name type="scientific">Neohortaea acidophila</name>
    <dbReference type="NCBI Taxonomy" id="245834"/>
    <lineage>
        <taxon>Eukaryota</taxon>
        <taxon>Fungi</taxon>
        <taxon>Dikarya</taxon>
        <taxon>Ascomycota</taxon>
        <taxon>Pezizomycotina</taxon>
        <taxon>Dothideomycetes</taxon>
        <taxon>Dothideomycetidae</taxon>
        <taxon>Mycosphaerellales</taxon>
        <taxon>Teratosphaeriaceae</taxon>
        <taxon>Neohortaea</taxon>
    </lineage>
</organism>
<accession>A0A6A6PVJ1</accession>
<reference evidence="3" key="1">
    <citation type="journal article" date="2020" name="Stud. Mycol.">
        <title>101 Dothideomycetes genomes: a test case for predicting lifestyles and emergence of pathogens.</title>
        <authorList>
            <person name="Haridas S."/>
            <person name="Albert R."/>
            <person name="Binder M."/>
            <person name="Bloem J."/>
            <person name="Labutti K."/>
            <person name="Salamov A."/>
            <person name="Andreopoulos B."/>
            <person name="Baker S."/>
            <person name="Barry K."/>
            <person name="Bills G."/>
            <person name="Bluhm B."/>
            <person name="Cannon C."/>
            <person name="Castanera R."/>
            <person name="Culley D."/>
            <person name="Daum C."/>
            <person name="Ezra D."/>
            <person name="Gonzalez J."/>
            <person name="Henrissat B."/>
            <person name="Kuo A."/>
            <person name="Liang C."/>
            <person name="Lipzen A."/>
            <person name="Lutzoni F."/>
            <person name="Magnuson J."/>
            <person name="Mondo S."/>
            <person name="Nolan M."/>
            <person name="Ohm R."/>
            <person name="Pangilinan J."/>
            <person name="Park H.-J."/>
            <person name="Ramirez L."/>
            <person name="Alfaro M."/>
            <person name="Sun H."/>
            <person name="Tritt A."/>
            <person name="Yoshinaga Y."/>
            <person name="Zwiers L.-H."/>
            <person name="Turgeon B."/>
            <person name="Goodwin S."/>
            <person name="Spatafora J."/>
            <person name="Crous P."/>
            <person name="Grigoriev I."/>
        </authorList>
    </citation>
    <scope>NUCLEOTIDE SEQUENCE</scope>
    <source>
        <strain evidence="3">CBS 113389</strain>
    </source>
</reference>